<sequence>MNFGSERNEKEECKSDPKIHNKYKEIISTIPRRNGGWVVDLYQYEGFWCDQFTPQPNDVILSSAPKSGTTWLKALSFAIMTQFHFNESTSPLLTRLARDCVPYMEFKLSSNSQKLDLDVPLDVFVSLWHFSNKLSPKGMEASPMKEIHLRDAFEFFCYPFSLKEEEKGVVQKIINLCSFEKLSSLEVNTSGIIQVGAIVSKAKTNAFFRSGKVGDWKNHLTPTMAMRLDQITEKKLSGSGLTLPVSSKG</sequence>
<keyword evidence="2 3" id="KW-0808">Transferase</keyword>
<comment type="similarity">
    <text evidence="1 3">Belongs to the sulfotransferase 1 family.</text>
</comment>
<comment type="caution">
    <text evidence="5">The sequence shown here is derived from an EMBL/GenBank/DDBJ whole genome shotgun (WGS) entry which is preliminary data.</text>
</comment>
<reference evidence="5 6" key="1">
    <citation type="journal article" date="2023" name="G3 (Bethesda)">
        <title>A haplotype-resolved chromosome-scale genome for Quercus rubra L. provides insights into the genetics of adaptive traits for red oak species.</title>
        <authorList>
            <person name="Kapoor B."/>
            <person name="Jenkins J."/>
            <person name="Schmutz J."/>
            <person name="Zhebentyayeva T."/>
            <person name="Kuelheim C."/>
            <person name="Coggeshall M."/>
            <person name="Heim C."/>
            <person name="Lasky J.R."/>
            <person name="Leites L."/>
            <person name="Islam-Faridi N."/>
            <person name="Romero-Severson J."/>
            <person name="DeLeo V.L."/>
            <person name="Lucas S.M."/>
            <person name="Lazic D."/>
            <person name="Gailing O."/>
            <person name="Carlson J."/>
            <person name="Staton M."/>
        </authorList>
    </citation>
    <scope>NUCLEOTIDE SEQUENCE [LARGE SCALE GENOMIC DNA]</scope>
    <source>
        <strain evidence="5">Pseudo-F2</strain>
    </source>
</reference>
<organism evidence="5 6">
    <name type="scientific">Quercus rubra</name>
    <name type="common">Northern red oak</name>
    <name type="synonym">Quercus borealis</name>
    <dbReference type="NCBI Taxonomy" id="3512"/>
    <lineage>
        <taxon>Eukaryota</taxon>
        <taxon>Viridiplantae</taxon>
        <taxon>Streptophyta</taxon>
        <taxon>Embryophyta</taxon>
        <taxon>Tracheophyta</taxon>
        <taxon>Spermatophyta</taxon>
        <taxon>Magnoliopsida</taxon>
        <taxon>eudicotyledons</taxon>
        <taxon>Gunneridae</taxon>
        <taxon>Pentapetalae</taxon>
        <taxon>rosids</taxon>
        <taxon>fabids</taxon>
        <taxon>Fagales</taxon>
        <taxon>Fagaceae</taxon>
        <taxon>Quercus</taxon>
    </lineage>
</organism>
<dbReference type="EC" id="2.8.2.-" evidence="3"/>
<dbReference type="Gene3D" id="3.40.50.300">
    <property type="entry name" value="P-loop containing nucleotide triphosphate hydrolases"/>
    <property type="match status" value="2"/>
</dbReference>
<gene>
    <name evidence="5" type="ORF">RGQ29_018812</name>
</gene>
<proteinExistence type="inferred from homology"/>
<evidence type="ECO:0000256" key="2">
    <source>
        <dbReference type="ARBA" id="ARBA00022679"/>
    </source>
</evidence>
<protein>
    <recommendedName>
        <fullName evidence="3">Sulfotransferase</fullName>
        <ecNumber evidence="3">2.8.2.-</ecNumber>
    </recommendedName>
</protein>
<evidence type="ECO:0000313" key="6">
    <source>
        <dbReference type="Proteomes" id="UP001324115"/>
    </source>
</evidence>
<feature type="domain" description="Sulfotransferase" evidence="4">
    <location>
        <begin position="56"/>
        <end position="107"/>
    </location>
</feature>
<dbReference type="InterPro" id="IPR000863">
    <property type="entry name" value="Sulfotransferase_dom"/>
</dbReference>
<dbReference type="InterPro" id="IPR027417">
    <property type="entry name" value="P-loop_NTPase"/>
</dbReference>
<dbReference type="EMBL" id="JAXUIC010000005">
    <property type="protein sequence ID" value="KAK4587547.1"/>
    <property type="molecule type" value="Genomic_DNA"/>
</dbReference>
<dbReference type="SUPFAM" id="SSF52540">
    <property type="entry name" value="P-loop containing nucleoside triphosphate hydrolases"/>
    <property type="match status" value="1"/>
</dbReference>
<accession>A0AAN7IUY2</accession>
<dbReference type="Pfam" id="PF00685">
    <property type="entry name" value="Sulfotransfer_1"/>
    <property type="match status" value="2"/>
</dbReference>
<dbReference type="Proteomes" id="UP001324115">
    <property type="component" value="Unassembled WGS sequence"/>
</dbReference>
<dbReference type="PANTHER" id="PTHR11783">
    <property type="entry name" value="SULFOTRANSFERASE SULT"/>
    <property type="match status" value="1"/>
</dbReference>
<evidence type="ECO:0000313" key="5">
    <source>
        <dbReference type="EMBL" id="KAK4587547.1"/>
    </source>
</evidence>
<keyword evidence="6" id="KW-1185">Reference proteome</keyword>
<evidence type="ECO:0000256" key="3">
    <source>
        <dbReference type="RuleBase" id="RU361155"/>
    </source>
</evidence>
<feature type="domain" description="Sulfotransferase" evidence="4">
    <location>
        <begin position="151"/>
        <end position="240"/>
    </location>
</feature>
<name>A0AAN7IUY2_QUERU</name>
<evidence type="ECO:0000259" key="4">
    <source>
        <dbReference type="Pfam" id="PF00685"/>
    </source>
</evidence>
<dbReference type="GO" id="GO:0008146">
    <property type="term" value="F:sulfotransferase activity"/>
    <property type="evidence" value="ECO:0007669"/>
    <property type="project" value="InterPro"/>
</dbReference>
<dbReference type="AlphaFoldDB" id="A0AAN7IUY2"/>
<evidence type="ECO:0000256" key="1">
    <source>
        <dbReference type="ARBA" id="ARBA00005771"/>
    </source>
</evidence>